<sequence>MGKEQSFGPPSLMTSLPEDIIVDILARVSRCNYPTLSLVSKHFRSLVASPEIYARRSLLGCTEHYLYFVLYDRDNGYHRWYILNWKANSNSRFVLIPSLPHIPYDGSFVAVGSRIYVFGGTNKHNMTTSALTIDCRSHTVQPLPSMPVPLYYATADIINGRIYVVGNRNYYHREKTMVVFNTETQTWEEPAIIEPDIELDYMDYGCVVMADKLYTRDVHNSFVYDPKKNKWETDEMLDRKVWNNACVVDDILYYFDCDEKSLREYDPKQRCWGVVKGVEELWAKTRLAWWSKTVSYGGRLALFCNFKEEERKQEICCAEISLERRQGGETWGQVEFCGHVLTGNFILAKKPLALML</sequence>
<dbReference type="EMBL" id="OU466860">
    <property type="protein sequence ID" value="CAH2060011.1"/>
    <property type="molecule type" value="Genomic_DNA"/>
</dbReference>
<dbReference type="SMART" id="SM00612">
    <property type="entry name" value="Kelch"/>
    <property type="match status" value="1"/>
</dbReference>
<dbReference type="Pfam" id="PF00646">
    <property type="entry name" value="F-box"/>
    <property type="match status" value="1"/>
</dbReference>
<dbReference type="PANTHER" id="PTHR24414">
    <property type="entry name" value="F-BOX/KELCH-REPEAT PROTEIN SKIP4"/>
    <property type="match status" value="1"/>
</dbReference>
<dbReference type="SMART" id="SM00256">
    <property type="entry name" value="FBOX"/>
    <property type="match status" value="1"/>
</dbReference>
<proteinExistence type="predicted"/>
<dbReference type="InterPro" id="IPR006652">
    <property type="entry name" value="Kelch_1"/>
</dbReference>
<dbReference type="AlphaFoldDB" id="A0AAU9SCZ4"/>
<reference evidence="2 3" key="1">
    <citation type="submission" date="2022-03" db="EMBL/GenBank/DDBJ databases">
        <authorList>
            <person name="Nunn A."/>
            <person name="Chopra R."/>
            <person name="Nunn A."/>
            <person name="Contreras Garrido A."/>
        </authorList>
    </citation>
    <scope>NUCLEOTIDE SEQUENCE [LARGE SCALE GENOMIC DNA]</scope>
</reference>
<dbReference type="InterPro" id="IPR050354">
    <property type="entry name" value="F-box/kelch-repeat_ARATH"/>
</dbReference>
<dbReference type="InterPro" id="IPR001810">
    <property type="entry name" value="F-box_dom"/>
</dbReference>
<dbReference type="InterPro" id="IPR036047">
    <property type="entry name" value="F-box-like_dom_sf"/>
</dbReference>
<dbReference type="PROSITE" id="PS50181">
    <property type="entry name" value="FBOX"/>
    <property type="match status" value="1"/>
</dbReference>
<dbReference type="CDD" id="cd22152">
    <property type="entry name" value="F-box_AtAFR-like"/>
    <property type="match status" value="1"/>
</dbReference>
<dbReference type="InterPro" id="IPR057499">
    <property type="entry name" value="Kelch_FKB95"/>
</dbReference>
<dbReference type="SUPFAM" id="SSF81383">
    <property type="entry name" value="F-box domain"/>
    <property type="match status" value="1"/>
</dbReference>
<keyword evidence="3" id="KW-1185">Reference proteome</keyword>
<dbReference type="Gene3D" id="2.120.10.80">
    <property type="entry name" value="Kelch-type beta propeller"/>
    <property type="match status" value="1"/>
</dbReference>
<dbReference type="InterPro" id="IPR015915">
    <property type="entry name" value="Kelch-typ_b-propeller"/>
</dbReference>
<evidence type="ECO:0000313" key="3">
    <source>
        <dbReference type="Proteomes" id="UP000836841"/>
    </source>
</evidence>
<organism evidence="2 3">
    <name type="scientific">Thlaspi arvense</name>
    <name type="common">Field penny-cress</name>
    <dbReference type="NCBI Taxonomy" id="13288"/>
    <lineage>
        <taxon>Eukaryota</taxon>
        <taxon>Viridiplantae</taxon>
        <taxon>Streptophyta</taxon>
        <taxon>Embryophyta</taxon>
        <taxon>Tracheophyta</taxon>
        <taxon>Spermatophyta</taxon>
        <taxon>Magnoliopsida</taxon>
        <taxon>eudicotyledons</taxon>
        <taxon>Gunneridae</taxon>
        <taxon>Pentapetalae</taxon>
        <taxon>rosids</taxon>
        <taxon>malvids</taxon>
        <taxon>Brassicales</taxon>
        <taxon>Brassicaceae</taxon>
        <taxon>Thlaspideae</taxon>
        <taxon>Thlaspi</taxon>
    </lineage>
</organism>
<protein>
    <recommendedName>
        <fullName evidence="1">F-box domain-containing protein</fullName>
    </recommendedName>
</protein>
<dbReference type="SUPFAM" id="SSF117281">
    <property type="entry name" value="Kelch motif"/>
    <property type="match status" value="1"/>
</dbReference>
<dbReference type="Proteomes" id="UP000836841">
    <property type="component" value="Chromosome 4"/>
</dbReference>
<gene>
    <name evidence="2" type="ORF">TAV2_LOCUS14571</name>
</gene>
<feature type="domain" description="F-box" evidence="1">
    <location>
        <begin position="10"/>
        <end position="56"/>
    </location>
</feature>
<accession>A0AAU9SCZ4</accession>
<dbReference type="PANTHER" id="PTHR24414:SF184">
    <property type="entry name" value="GALACTOSE OXIDASE_KELCH REPEAT SUPERFAMILY PROTEIN"/>
    <property type="match status" value="1"/>
</dbReference>
<name>A0AAU9SCZ4_THLAR</name>
<dbReference type="Pfam" id="PF25210">
    <property type="entry name" value="Kelch_FKB95"/>
    <property type="match status" value="1"/>
</dbReference>
<evidence type="ECO:0000259" key="1">
    <source>
        <dbReference type="PROSITE" id="PS50181"/>
    </source>
</evidence>
<evidence type="ECO:0000313" key="2">
    <source>
        <dbReference type="EMBL" id="CAH2060011.1"/>
    </source>
</evidence>